<comment type="similarity">
    <text evidence="5">Belongs to the SAT4 family.</text>
</comment>
<dbReference type="Proteomes" id="UP000800036">
    <property type="component" value="Unassembled WGS sequence"/>
</dbReference>
<accession>A0A6A5VXD2</accession>
<comment type="subcellular location">
    <subcellularLocation>
        <location evidence="1">Membrane</location>
        <topology evidence="1">Multi-pass membrane protein</topology>
    </subcellularLocation>
</comment>
<feature type="transmembrane region" description="Helical" evidence="7">
    <location>
        <begin position="148"/>
        <end position="170"/>
    </location>
</feature>
<gene>
    <name evidence="9" type="ORF">BU23DRAFT_274205</name>
</gene>
<feature type="transmembrane region" description="Helical" evidence="7">
    <location>
        <begin position="62"/>
        <end position="80"/>
    </location>
</feature>
<sequence>MMAPHAEALPRTTGSDGREHPHMLSLTTLQGLAWTFAALGIILTIVRLLHRWKNSRCLHLDDIFSAVATTILVPFTAMTLQDDAIDIEMTMYRLGRSDHIPSLEKVDTAIKTEVACTVLFWIIIYAAKASFLAAYWRTFCANRVACFVWYTLAAVTAISFGALFMSVFWICGQPSNVGDLVACKSVGTAYAIRLLTVWCVLNLVDCFLLIVYPFANTSFSRTQLNTRQTICISLMLLLVAFFVALDILRTYWNLTLSLSETTNLVLLWRLLEPSVAVILCAMSGFAGLCRVPRSDSDISDDERGWIEIGRVGKDTSG</sequence>
<feature type="region of interest" description="Disordered" evidence="6">
    <location>
        <begin position="1"/>
        <end position="20"/>
    </location>
</feature>
<keyword evidence="4 7" id="KW-0472">Membrane</keyword>
<dbReference type="InterPro" id="IPR049326">
    <property type="entry name" value="Rhodopsin_dom_fungi"/>
</dbReference>
<evidence type="ECO:0000256" key="5">
    <source>
        <dbReference type="ARBA" id="ARBA00038359"/>
    </source>
</evidence>
<feature type="transmembrane region" description="Helical" evidence="7">
    <location>
        <begin position="190"/>
        <end position="212"/>
    </location>
</feature>
<keyword evidence="2 7" id="KW-0812">Transmembrane</keyword>
<evidence type="ECO:0000256" key="1">
    <source>
        <dbReference type="ARBA" id="ARBA00004141"/>
    </source>
</evidence>
<evidence type="ECO:0000256" key="7">
    <source>
        <dbReference type="SAM" id="Phobius"/>
    </source>
</evidence>
<evidence type="ECO:0000313" key="10">
    <source>
        <dbReference type="Proteomes" id="UP000800036"/>
    </source>
</evidence>
<proteinExistence type="inferred from homology"/>
<protein>
    <recommendedName>
        <fullName evidence="8">Rhodopsin domain-containing protein</fullName>
    </recommendedName>
</protein>
<evidence type="ECO:0000313" key="9">
    <source>
        <dbReference type="EMBL" id="KAF1977827.1"/>
    </source>
</evidence>
<feature type="transmembrane region" description="Helical" evidence="7">
    <location>
        <begin position="31"/>
        <end position="50"/>
    </location>
</feature>
<dbReference type="InterPro" id="IPR052337">
    <property type="entry name" value="SAT4-like"/>
</dbReference>
<dbReference type="AlphaFoldDB" id="A0A6A5VXD2"/>
<name>A0A6A5VXD2_9PLEO</name>
<evidence type="ECO:0000259" key="8">
    <source>
        <dbReference type="Pfam" id="PF20684"/>
    </source>
</evidence>
<keyword evidence="3 7" id="KW-1133">Transmembrane helix</keyword>
<dbReference type="PANTHER" id="PTHR33048">
    <property type="entry name" value="PTH11-LIKE INTEGRAL MEMBRANE PROTEIN (AFU_ORTHOLOGUE AFUA_5G11245)"/>
    <property type="match status" value="1"/>
</dbReference>
<feature type="transmembrane region" description="Helical" evidence="7">
    <location>
        <begin position="118"/>
        <end position="136"/>
    </location>
</feature>
<dbReference type="GO" id="GO:0016020">
    <property type="term" value="C:membrane"/>
    <property type="evidence" value="ECO:0007669"/>
    <property type="project" value="UniProtKB-SubCell"/>
</dbReference>
<evidence type="ECO:0000256" key="6">
    <source>
        <dbReference type="SAM" id="MobiDB-lite"/>
    </source>
</evidence>
<reference evidence="9" key="1">
    <citation type="journal article" date="2020" name="Stud. Mycol.">
        <title>101 Dothideomycetes genomes: a test case for predicting lifestyles and emergence of pathogens.</title>
        <authorList>
            <person name="Haridas S."/>
            <person name="Albert R."/>
            <person name="Binder M."/>
            <person name="Bloem J."/>
            <person name="Labutti K."/>
            <person name="Salamov A."/>
            <person name="Andreopoulos B."/>
            <person name="Baker S."/>
            <person name="Barry K."/>
            <person name="Bills G."/>
            <person name="Bluhm B."/>
            <person name="Cannon C."/>
            <person name="Castanera R."/>
            <person name="Culley D."/>
            <person name="Daum C."/>
            <person name="Ezra D."/>
            <person name="Gonzalez J."/>
            <person name="Henrissat B."/>
            <person name="Kuo A."/>
            <person name="Liang C."/>
            <person name="Lipzen A."/>
            <person name="Lutzoni F."/>
            <person name="Magnuson J."/>
            <person name="Mondo S."/>
            <person name="Nolan M."/>
            <person name="Ohm R."/>
            <person name="Pangilinan J."/>
            <person name="Park H.-J."/>
            <person name="Ramirez L."/>
            <person name="Alfaro M."/>
            <person name="Sun H."/>
            <person name="Tritt A."/>
            <person name="Yoshinaga Y."/>
            <person name="Zwiers L.-H."/>
            <person name="Turgeon B."/>
            <person name="Goodwin S."/>
            <person name="Spatafora J."/>
            <person name="Crous P."/>
            <person name="Grigoriev I."/>
        </authorList>
    </citation>
    <scope>NUCLEOTIDE SEQUENCE</scope>
    <source>
        <strain evidence="9">CBS 107.79</strain>
    </source>
</reference>
<feature type="transmembrane region" description="Helical" evidence="7">
    <location>
        <begin position="266"/>
        <end position="289"/>
    </location>
</feature>
<dbReference type="EMBL" id="ML976662">
    <property type="protein sequence ID" value="KAF1977827.1"/>
    <property type="molecule type" value="Genomic_DNA"/>
</dbReference>
<evidence type="ECO:0000256" key="4">
    <source>
        <dbReference type="ARBA" id="ARBA00023136"/>
    </source>
</evidence>
<evidence type="ECO:0000256" key="3">
    <source>
        <dbReference type="ARBA" id="ARBA00022989"/>
    </source>
</evidence>
<keyword evidence="10" id="KW-1185">Reference proteome</keyword>
<feature type="domain" description="Rhodopsin" evidence="8">
    <location>
        <begin position="46"/>
        <end position="285"/>
    </location>
</feature>
<dbReference type="Pfam" id="PF20684">
    <property type="entry name" value="Fung_rhodopsin"/>
    <property type="match status" value="1"/>
</dbReference>
<evidence type="ECO:0000256" key="2">
    <source>
        <dbReference type="ARBA" id="ARBA00022692"/>
    </source>
</evidence>
<dbReference type="OrthoDB" id="444631at2759"/>
<dbReference type="PANTHER" id="PTHR33048:SF18">
    <property type="entry name" value="INTEGRAL MEMBRANE PROTEIN"/>
    <property type="match status" value="1"/>
</dbReference>
<feature type="transmembrane region" description="Helical" evidence="7">
    <location>
        <begin position="232"/>
        <end position="254"/>
    </location>
</feature>
<organism evidence="9 10">
    <name type="scientific">Bimuria novae-zelandiae CBS 107.79</name>
    <dbReference type="NCBI Taxonomy" id="1447943"/>
    <lineage>
        <taxon>Eukaryota</taxon>
        <taxon>Fungi</taxon>
        <taxon>Dikarya</taxon>
        <taxon>Ascomycota</taxon>
        <taxon>Pezizomycotina</taxon>
        <taxon>Dothideomycetes</taxon>
        <taxon>Pleosporomycetidae</taxon>
        <taxon>Pleosporales</taxon>
        <taxon>Massarineae</taxon>
        <taxon>Didymosphaeriaceae</taxon>
        <taxon>Bimuria</taxon>
    </lineage>
</organism>